<evidence type="ECO:0000256" key="2">
    <source>
        <dbReference type="ARBA" id="ARBA00006247"/>
    </source>
</evidence>
<comment type="caution">
    <text evidence="7">The sequence shown here is derived from an EMBL/GenBank/DDBJ whole genome shotgun (WGS) entry which is preliminary data.</text>
</comment>
<dbReference type="Gene3D" id="3.40.630.10">
    <property type="entry name" value="Zn peptidases"/>
    <property type="match status" value="1"/>
</dbReference>
<dbReference type="InterPro" id="IPR036264">
    <property type="entry name" value="Bact_exopeptidase_dim_dom"/>
</dbReference>
<keyword evidence="5" id="KW-0862">Zinc</keyword>
<evidence type="ECO:0000256" key="5">
    <source>
        <dbReference type="ARBA" id="ARBA00022833"/>
    </source>
</evidence>
<dbReference type="SUPFAM" id="SSF53187">
    <property type="entry name" value="Zn-dependent exopeptidases"/>
    <property type="match status" value="1"/>
</dbReference>
<sequence>MSFDEVVSEAEQTRGEVTELCSRLVRFNSAHPEGRTDECVAFIREYMDGHGIRNKVHQNDPLKPNLVAEIPGKSGRKILWVGHLDVVPEGKPESWTHPPYSGAVTPDGFIHGRGSSDMKGACAAAMVAARILGGLDEPPASGVEFWFTADEEIGGGDGARWLAETGRFVGDVCVIGDGYGGGLDHPSIDLGCKGSTPARLVARGRTAHGSTPYLGENAISKLMRAIPWVERIGELRLELPPELEEPIRSSVEFMLATQELDDGQREAVRRIFHHPSVSCNMISGGVKRNVVPDHAEAEFDIRLTPGSRPLAVKERIEELVKEAAIPGVEVSVAAGETAGYHEPPDTAFARQLAETVRRVTGRRPGFKILTGGTDAISIKGLAGIPCLGYGTSMVGQAHQPDERNAVENLVLGAKVYAAFPLLYTG</sequence>
<dbReference type="AlphaFoldDB" id="A0A0M0BQC9"/>
<keyword evidence="4" id="KW-0378">Hydrolase</keyword>
<accession>A0A0M0BQC9</accession>
<evidence type="ECO:0000313" key="8">
    <source>
        <dbReference type="Proteomes" id="UP000037210"/>
    </source>
</evidence>
<evidence type="ECO:0000256" key="1">
    <source>
        <dbReference type="ARBA" id="ARBA00001947"/>
    </source>
</evidence>
<proteinExistence type="inferred from homology"/>
<keyword evidence="3" id="KW-0479">Metal-binding</keyword>
<dbReference type="GO" id="GO:0016787">
    <property type="term" value="F:hydrolase activity"/>
    <property type="evidence" value="ECO:0007669"/>
    <property type="project" value="UniProtKB-KW"/>
</dbReference>
<dbReference type="EMBL" id="LFWZ01000021">
    <property type="protein sequence ID" value="KON30788.1"/>
    <property type="molecule type" value="Genomic_DNA"/>
</dbReference>
<protein>
    <recommendedName>
        <fullName evidence="6">Peptidase M20 dimerisation domain-containing protein</fullName>
    </recommendedName>
</protein>
<dbReference type="InterPro" id="IPR011650">
    <property type="entry name" value="Peptidase_M20_dimer"/>
</dbReference>
<organism evidence="7 8">
    <name type="scientific">miscellaneous Crenarchaeota group-15 archaeon DG-45</name>
    <dbReference type="NCBI Taxonomy" id="1685127"/>
    <lineage>
        <taxon>Archaea</taxon>
        <taxon>Candidatus Bathyarchaeota</taxon>
        <taxon>MCG-15</taxon>
    </lineage>
</organism>
<dbReference type="SUPFAM" id="SSF55031">
    <property type="entry name" value="Bacterial exopeptidase dimerisation domain"/>
    <property type="match status" value="1"/>
</dbReference>
<dbReference type="InterPro" id="IPR050072">
    <property type="entry name" value="Peptidase_M20A"/>
</dbReference>
<dbReference type="Gene3D" id="3.30.70.360">
    <property type="match status" value="1"/>
</dbReference>
<dbReference type="Proteomes" id="UP000037210">
    <property type="component" value="Unassembled WGS sequence"/>
</dbReference>
<reference evidence="7 8" key="1">
    <citation type="submission" date="2015-06" db="EMBL/GenBank/DDBJ databases">
        <title>New insights into the roles of widespread benthic archaea in carbon and nitrogen cycling.</title>
        <authorList>
            <person name="Lazar C.S."/>
            <person name="Baker B.J."/>
            <person name="Seitz K.W."/>
            <person name="Hyde A.S."/>
            <person name="Dick G.J."/>
            <person name="Hinrichs K.-U."/>
            <person name="Teske A.P."/>
        </authorList>
    </citation>
    <scope>NUCLEOTIDE SEQUENCE [LARGE SCALE GENOMIC DNA]</scope>
    <source>
        <strain evidence="7">DG-45</strain>
    </source>
</reference>
<evidence type="ECO:0000259" key="6">
    <source>
        <dbReference type="Pfam" id="PF07687"/>
    </source>
</evidence>
<feature type="domain" description="Peptidase M20 dimerisation" evidence="6">
    <location>
        <begin position="192"/>
        <end position="326"/>
    </location>
</feature>
<name>A0A0M0BQC9_9ARCH</name>
<dbReference type="PANTHER" id="PTHR43808:SF8">
    <property type="entry name" value="PEPTIDASE M20 DIMERISATION DOMAIN-CONTAINING PROTEIN"/>
    <property type="match status" value="1"/>
</dbReference>
<comment type="similarity">
    <text evidence="2">Belongs to the peptidase M20A family.</text>
</comment>
<evidence type="ECO:0000256" key="4">
    <source>
        <dbReference type="ARBA" id="ARBA00022801"/>
    </source>
</evidence>
<dbReference type="InterPro" id="IPR002933">
    <property type="entry name" value="Peptidase_M20"/>
</dbReference>
<comment type="cofactor">
    <cofactor evidence="1">
        <name>Zn(2+)</name>
        <dbReference type="ChEBI" id="CHEBI:29105"/>
    </cofactor>
</comment>
<dbReference type="PANTHER" id="PTHR43808">
    <property type="entry name" value="ACETYLORNITHINE DEACETYLASE"/>
    <property type="match status" value="1"/>
</dbReference>
<evidence type="ECO:0000256" key="3">
    <source>
        <dbReference type="ARBA" id="ARBA00022723"/>
    </source>
</evidence>
<gene>
    <name evidence="7" type="ORF">AC482_03005</name>
</gene>
<evidence type="ECO:0000313" key="7">
    <source>
        <dbReference type="EMBL" id="KON30788.1"/>
    </source>
</evidence>
<dbReference type="Pfam" id="PF01546">
    <property type="entry name" value="Peptidase_M20"/>
    <property type="match status" value="1"/>
</dbReference>
<dbReference type="GO" id="GO:0046872">
    <property type="term" value="F:metal ion binding"/>
    <property type="evidence" value="ECO:0007669"/>
    <property type="project" value="UniProtKB-KW"/>
</dbReference>
<dbReference type="Pfam" id="PF07687">
    <property type="entry name" value="M20_dimer"/>
    <property type="match status" value="1"/>
</dbReference>
<dbReference type="PATRIC" id="fig|1685127.3.peg.854"/>